<dbReference type="AlphaFoldDB" id="A0A0L0CA82"/>
<evidence type="ECO:0000256" key="1">
    <source>
        <dbReference type="SAM" id="MobiDB-lite"/>
    </source>
</evidence>
<accession>A0A0L0CA82</accession>
<dbReference type="EMBL" id="JRES01000685">
    <property type="protein sequence ID" value="KNC29156.1"/>
    <property type="molecule type" value="Genomic_DNA"/>
</dbReference>
<keyword evidence="4" id="KW-1185">Reference proteome</keyword>
<reference evidence="3 4" key="1">
    <citation type="journal article" date="2015" name="Nat. Commun.">
        <title>Lucilia cuprina genome unlocks parasitic fly biology to underpin future interventions.</title>
        <authorList>
            <person name="Anstead C.A."/>
            <person name="Korhonen P.K."/>
            <person name="Young N.D."/>
            <person name="Hall R.S."/>
            <person name="Jex A.R."/>
            <person name="Murali S.C."/>
            <person name="Hughes D.S."/>
            <person name="Lee S.F."/>
            <person name="Perry T."/>
            <person name="Stroehlein A.J."/>
            <person name="Ansell B.R."/>
            <person name="Breugelmans B."/>
            <person name="Hofmann A."/>
            <person name="Qu J."/>
            <person name="Dugan S."/>
            <person name="Lee S.L."/>
            <person name="Chao H."/>
            <person name="Dinh H."/>
            <person name="Han Y."/>
            <person name="Doddapaneni H.V."/>
            <person name="Worley K.C."/>
            <person name="Muzny D.M."/>
            <person name="Ioannidis P."/>
            <person name="Waterhouse R.M."/>
            <person name="Zdobnov E.M."/>
            <person name="James P.J."/>
            <person name="Bagnall N.H."/>
            <person name="Kotze A.C."/>
            <person name="Gibbs R.A."/>
            <person name="Richards S."/>
            <person name="Batterham P."/>
            <person name="Gasser R.B."/>
        </authorList>
    </citation>
    <scope>NUCLEOTIDE SEQUENCE [LARGE SCALE GENOMIC DNA]</scope>
    <source>
        <strain evidence="3 4">LS</strain>
        <tissue evidence="3">Full body</tissue>
    </source>
</reference>
<feature type="signal peptide" evidence="2">
    <location>
        <begin position="1"/>
        <end position="19"/>
    </location>
</feature>
<feature type="region of interest" description="Disordered" evidence="1">
    <location>
        <begin position="54"/>
        <end position="74"/>
    </location>
</feature>
<proteinExistence type="predicted"/>
<evidence type="ECO:0000313" key="4">
    <source>
        <dbReference type="Proteomes" id="UP000037069"/>
    </source>
</evidence>
<organism evidence="3 4">
    <name type="scientific">Lucilia cuprina</name>
    <name type="common">Green bottle fly</name>
    <name type="synonym">Australian sheep blowfly</name>
    <dbReference type="NCBI Taxonomy" id="7375"/>
    <lineage>
        <taxon>Eukaryota</taxon>
        <taxon>Metazoa</taxon>
        <taxon>Ecdysozoa</taxon>
        <taxon>Arthropoda</taxon>
        <taxon>Hexapoda</taxon>
        <taxon>Insecta</taxon>
        <taxon>Pterygota</taxon>
        <taxon>Neoptera</taxon>
        <taxon>Endopterygota</taxon>
        <taxon>Diptera</taxon>
        <taxon>Brachycera</taxon>
        <taxon>Muscomorpha</taxon>
        <taxon>Oestroidea</taxon>
        <taxon>Calliphoridae</taxon>
        <taxon>Luciliinae</taxon>
        <taxon>Lucilia</taxon>
    </lineage>
</organism>
<evidence type="ECO:0000256" key="2">
    <source>
        <dbReference type="SAM" id="SignalP"/>
    </source>
</evidence>
<feature type="chain" id="PRO_5005535950" evidence="2">
    <location>
        <begin position="20"/>
        <end position="74"/>
    </location>
</feature>
<keyword evidence="2" id="KW-0732">Signal</keyword>
<comment type="caution">
    <text evidence="3">The sequence shown here is derived from an EMBL/GenBank/DDBJ whole genome shotgun (WGS) entry which is preliminary data.</text>
</comment>
<dbReference type="Proteomes" id="UP000037069">
    <property type="component" value="Unassembled WGS sequence"/>
</dbReference>
<name>A0A0L0CA82_LUCCU</name>
<sequence length="74" mass="8134">MKVYQLLFVVVCIAVSVMSEPTNIIRQDVQNTGVFQQGCEIDIGGVVSRKNCENSPPGNYRSQNVQNTGVFKQG</sequence>
<evidence type="ECO:0000313" key="3">
    <source>
        <dbReference type="EMBL" id="KNC29156.1"/>
    </source>
</evidence>
<protein>
    <submittedName>
        <fullName evidence="3">Uncharacterized protein</fullName>
    </submittedName>
</protein>
<gene>
    <name evidence="3" type="ORF">FF38_13611</name>
</gene>